<dbReference type="SUPFAM" id="SSF52218">
    <property type="entry name" value="Flavoproteins"/>
    <property type="match status" value="1"/>
</dbReference>
<evidence type="ECO:0000259" key="1">
    <source>
        <dbReference type="Pfam" id="PF03358"/>
    </source>
</evidence>
<dbReference type="PANTHER" id="PTHR30543">
    <property type="entry name" value="CHROMATE REDUCTASE"/>
    <property type="match status" value="1"/>
</dbReference>
<proteinExistence type="predicted"/>
<dbReference type="GO" id="GO:0005829">
    <property type="term" value="C:cytosol"/>
    <property type="evidence" value="ECO:0007669"/>
    <property type="project" value="TreeGrafter"/>
</dbReference>
<dbReference type="Pfam" id="PF03358">
    <property type="entry name" value="FMN_red"/>
    <property type="match status" value="1"/>
</dbReference>
<dbReference type="GO" id="GO:0016491">
    <property type="term" value="F:oxidoreductase activity"/>
    <property type="evidence" value="ECO:0007669"/>
    <property type="project" value="InterPro"/>
</dbReference>
<evidence type="ECO:0000313" key="2">
    <source>
        <dbReference type="EMBL" id="KRN75602.1"/>
    </source>
</evidence>
<evidence type="ECO:0000313" key="3">
    <source>
        <dbReference type="Proteomes" id="UP000051655"/>
    </source>
</evidence>
<dbReference type="EMBL" id="JQBP01000001">
    <property type="protein sequence ID" value="KRN75602.1"/>
    <property type="molecule type" value="Genomic_DNA"/>
</dbReference>
<dbReference type="Proteomes" id="UP000051655">
    <property type="component" value="Unassembled WGS sequence"/>
</dbReference>
<keyword evidence="3" id="KW-1185">Reference proteome</keyword>
<organism evidence="2 3">
    <name type="scientific">Weissella kandleri</name>
    <dbReference type="NCBI Taxonomy" id="1616"/>
    <lineage>
        <taxon>Bacteria</taxon>
        <taxon>Bacillati</taxon>
        <taxon>Bacillota</taxon>
        <taxon>Bacilli</taxon>
        <taxon>Lactobacillales</taxon>
        <taxon>Lactobacillaceae</taxon>
        <taxon>Weissella</taxon>
    </lineage>
</organism>
<dbReference type="OrthoDB" id="9812295at2"/>
<feature type="domain" description="NADPH-dependent FMN reductase-like" evidence="1">
    <location>
        <begin position="3"/>
        <end position="145"/>
    </location>
</feature>
<reference evidence="2 3" key="1">
    <citation type="journal article" date="2015" name="Genome Announc.">
        <title>Expanding the biotechnology potential of lactobacilli through comparative genomics of 213 strains and associated genera.</title>
        <authorList>
            <person name="Sun Z."/>
            <person name="Harris H.M."/>
            <person name="McCann A."/>
            <person name="Guo C."/>
            <person name="Argimon S."/>
            <person name="Zhang W."/>
            <person name="Yang X."/>
            <person name="Jeffery I.B."/>
            <person name="Cooney J.C."/>
            <person name="Kagawa T.F."/>
            <person name="Liu W."/>
            <person name="Song Y."/>
            <person name="Salvetti E."/>
            <person name="Wrobel A."/>
            <person name="Rasinkangas P."/>
            <person name="Parkhill J."/>
            <person name="Rea M.C."/>
            <person name="O'Sullivan O."/>
            <person name="Ritari J."/>
            <person name="Douillard F.P."/>
            <person name="Paul Ross R."/>
            <person name="Yang R."/>
            <person name="Briner A.E."/>
            <person name="Felis G.E."/>
            <person name="de Vos W.M."/>
            <person name="Barrangou R."/>
            <person name="Klaenhammer T.R."/>
            <person name="Caufield P.W."/>
            <person name="Cui Y."/>
            <person name="Zhang H."/>
            <person name="O'Toole P.W."/>
        </authorList>
    </citation>
    <scope>NUCLEOTIDE SEQUENCE [LARGE SCALE GENOMIC DNA]</scope>
    <source>
        <strain evidence="2 3">DSM 20593</strain>
    </source>
</reference>
<name>A0A0R2JE12_9LACO</name>
<dbReference type="STRING" id="1616.IV73_GL000086"/>
<sequence length="181" mass="19667">MTKYGVLVGSLRKGSYSAGVAEALVKGLPEDAEVTQLRIDNLPLYNQDYDADSPVVYTEFRELVAQQDAFIIATPEYNRSIPGALKNALDVASRPYGESVWDGKPVLPASQSTGGIGGIVANHTLRQTLQFLNMPMMTQPELYIGGTPSLSDENGHITNEDTLNFLAATAGQFDRFVKARK</sequence>
<dbReference type="InterPro" id="IPR029039">
    <property type="entry name" value="Flavoprotein-like_sf"/>
</dbReference>
<dbReference type="PANTHER" id="PTHR30543:SF21">
    <property type="entry name" value="NAD(P)H-DEPENDENT FMN REDUCTASE LOT6"/>
    <property type="match status" value="1"/>
</dbReference>
<dbReference type="PATRIC" id="fig|1616.3.peg.86"/>
<dbReference type="RefSeq" id="WP_057753296.1">
    <property type="nucleotide sequence ID" value="NZ_JQBP01000001.1"/>
</dbReference>
<dbReference type="AlphaFoldDB" id="A0A0R2JE12"/>
<dbReference type="GO" id="GO:0010181">
    <property type="term" value="F:FMN binding"/>
    <property type="evidence" value="ECO:0007669"/>
    <property type="project" value="TreeGrafter"/>
</dbReference>
<dbReference type="InterPro" id="IPR050712">
    <property type="entry name" value="NAD(P)H-dep_reductase"/>
</dbReference>
<comment type="caution">
    <text evidence="2">The sequence shown here is derived from an EMBL/GenBank/DDBJ whole genome shotgun (WGS) entry which is preliminary data.</text>
</comment>
<dbReference type="InterPro" id="IPR005025">
    <property type="entry name" value="FMN_Rdtase-like_dom"/>
</dbReference>
<accession>A0A0R2JE12</accession>
<protein>
    <recommendedName>
        <fullName evidence="1">NADPH-dependent FMN reductase-like domain-containing protein</fullName>
    </recommendedName>
</protein>
<gene>
    <name evidence="2" type="ORF">IV73_GL000086</name>
</gene>
<dbReference type="Gene3D" id="3.40.50.360">
    <property type="match status" value="1"/>
</dbReference>